<sequence>MWRRGCLMVPRRRLPGHLWRWRLSTASGAVWSMDDGNSPPMDHGCDRGLERASCGGGG</sequence>
<dbReference type="InParanoid" id="K3XTF2"/>
<dbReference type="AlphaFoldDB" id="K3XTF2"/>
<accession>K3XTF2</accession>
<evidence type="ECO:0000313" key="2">
    <source>
        <dbReference type="Proteomes" id="UP000004995"/>
    </source>
</evidence>
<dbReference type="Gramene" id="KQL04092">
    <property type="protein sequence ID" value="KQL04092"/>
    <property type="gene ID" value="SETIT_005209mg"/>
</dbReference>
<reference evidence="2" key="1">
    <citation type="journal article" date="2012" name="Nat. Biotechnol.">
        <title>Reference genome sequence of the model plant Setaria.</title>
        <authorList>
            <person name="Bennetzen J.L."/>
            <person name="Schmutz J."/>
            <person name="Wang H."/>
            <person name="Percifield R."/>
            <person name="Hawkins J."/>
            <person name="Pontaroli A.C."/>
            <person name="Estep M."/>
            <person name="Feng L."/>
            <person name="Vaughn J.N."/>
            <person name="Grimwood J."/>
            <person name="Jenkins J."/>
            <person name="Barry K."/>
            <person name="Lindquist E."/>
            <person name="Hellsten U."/>
            <person name="Deshpande S."/>
            <person name="Wang X."/>
            <person name="Wu X."/>
            <person name="Mitros T."/>
            <person name="Triplett J."/>
            <person name="Yang X."/>
            <person name="Ye C.Y."/>
            <person name="Mauro-Herrera M."/>
            <person name="Wang L."/>
            <person name="Li P."/>
            <person name="Sharma M."/>
            <person name="Sharma R."/>
            <person name="Ronald P.C."/>
            <person name="Panaud O."/>
            <person name="Kellogg E.A."/>
            <person name="Brutnell T.P."/>
            <person name="Doust A.N."/>
            <person name="Tuskan G.A."/>
            <person name="Rokhsar D."/>
            <person name="Devos K.M."/>
        </authorList>
    </citation>
    <scope>NUCLEOTIDE SEQUENCE [LARGE SCALE GENOMIC DNA]</scope>
    <source>
        <strain evidence="2">cv. Yugu1</strain>
    </source>
</reference>
<reference evidence="1" key="2">
    <citation type="submission" date="2018-08" db="UniProtKB">
        <authorList>
            <consortium name="EnsemblPlants"/>
        </authorList>
    </citation>
    <scope>IDENTIFICATION</scope>
    <source>
        <strain evidence="1">Yugu1</strain>
    </source>
</reference>
<evidence type="ECO:0000313" key="1">
    <source>
        <dbReference type="EnsemblPlants" id="KQL04092"/>
    </source>
</evidence>
<name>K3XTF2_SETIT</name>
<dbReference type="EnsemblPlants" id="KQL04092">
    <property type="protein sequence ID" value="KQL04092"/>
    <property type="gene ID" value="SETIT_005209mg"/>
</dbReference>
<dbReference type="HOGENOM" id="CLU_2982687_0_0_1"/>
<protein>
    <submittedName>
        <fullName evidence="1">Uncharacterized protein</fullName>
    </submittedName>
</protein>
<proteinExistence type="predicted"/>
<keyword evidence="2" id="KW-1185">Reference proteome</keyword>
<organism evidence="1 2">
    <name type="scientific">Setaria italica</name>
    <name type="common">Foxtail millet</name>
    <name type="synonym">Panicum italicum</name>
    <dbReference type="NCBI Taxonomy" id="4555"/>
    <lineage>
        <taxon>Eukaryota</taxon>
        <taxon>Viridiplantae</taxon>
        <taxon>Streptophyta</taxon>
        <taxon>Embryophyta</taxon>
        <taxon>Tracheophyta</taxon>
        <taxon>Spermatophyta</taxon>
        <taxon>Magnoliopsida</taxon>
        <taxon>Liliopsida</taxon>
        <taxon>Poales</taxon>
        <taxon>Poaceae</taxon>
        <taxon>PACMAD clade</taxon>
        <taxon>Panicoideae</taxon>
        <taxon>Panicodae</taxon>
        <taxon>Paniceae</taxon>
        <taxon>Cenchrinae</taxon>
        <taxon>Setaria</taxon>
    </lineage>
</organism>
<dbReference type="Proteomes" id="UP000004995">
    <property type="component" value="Unassembled WGS sequence"/>
</dbReference>
<dbReference type="EMBL" id="AGNK02002820">
    <property type="status" value="NOT_ANNOTATED_CDS"/>
    <property type="molecule type" value="Genomic_DNA"/>
</dbReference>